<evidence type="ECO:0000313" key="1">
    <source>
        <dbReference type="EMBL" id="MFC7150075.1"/>
    </source>
</evidence>
<protein>
    <recommendedName>
        <fullName evidence="3">Alpha-L-rhamnosidase-like protein</fullName>
    </recommendedName>
</protein>
<organism evidence="1 2">
    <name type="scientific">Cohnella cellulosilytica</name>
    <dbReference type="NCBI Taxonomy" id="986710"/>
    <lineage>
        <taxon>Bacteria</taxon>
        <taxon>Bacillati</taxon>
        <taxon>Bacillota</taxon>
        <taxon>Bacilli</taxon>
        <taxon>Bacillales</taxon>
        <taxon>Paenibacillaceae</taxon>
        <taxon>Cohnella</taxon>
    </lineage>
</organism>
<dbReference type="PANTHER" id="PTHR36848">
    <property type="entry name" value="DNA-BINDING PROTEIN (PUTATIVE SECRETED PROTEIN)-RELATED"/>
    <property type="match status" value="1"/>
</dbReference>
<keyword evidence="2" id="KW-1185">Reference proteome</keyword>
<dbReference type="InterPro" id="IPR029062">
    <property type="entry name" value="Class_I_gatase-like"/>
</dbReference>
<dbReference type="Proteomes" id="UP001596378">
    <property type="component" value="Unassembled WGS sequence"/>
</dbReference>
<dbReference type="InterPro" id="IPR053161">
    <property type="entry name" value="Ulvan_degrading_GH"/>
</dbReference>
<dbReference type="EMBL" id="JBHTAI010000009">
    <property type="protein sequence ID" value="MFC7150075.1"/>
    <property type="molecule type" value="Genomic_DNA"/>
</dbReference>
<comment type="caution">
    <text evidence="1">The sequence shown here is derived from an EMBL/GenBank/DDBJ whole genome shotgun (WGS) entry which is preliminary data.</text>
</comment>
<dbReference type="RefSeq" id="WP_378046172.1">
    <property type="nucleotide sequence ID" value="NZ_JBHMDN010000010.1"/>
</dbReference>
<reference evidence="2" key="1">
    <citation type="journal article" date="2019" name="Int. J. Syst. Evol. Microbiol.">
        <title>The Global Catalogue of Microorganisms (GCM) 10K type strain sequencing project: providing services to taxonomists for standard genome sequencing and annotation.</title>
        <authorList>
            <consortium name="The Broad Institute Genomics Platform"/>
            <consortium name="The Broad Institute Genome Sequencing Center for Infectious Disease"/>
            <person name="Wu L."/>
            <person name="Ma J."/>
        </authorList>
    </citation>
    <scope>NUCLEOTIDE SEQUENCE [LARGE SCALE GENOMIC DNA]</scope>
    <source>
        <strain evidence="2">KCTC 12907</strain>
    </source>
</reference>
<proteinExistence type="predicted"/>
<dbReference type="PANTHER" id="PTHR36848:SF2">
    <property type="entry name" value="SECRETED PROTEIN"/>
    <property type="match status" value="1"/>
</dbReference>
<dbReference type="Gene3D" id="2.60.120.260">
    <property type="entry name" value="Galactose-binding domain-like"/>
    <property type="match status" value="1"/>
</dbReference>
<evidence type="ECO:0008006" key="3">
    <source>
        <dbReference type="Google" id="ProtNLM"/>
    </source>
</evidence>
<name>A0ABW2FDS3_9BACL</name>
<dbReference type="Gene3D" id="3.40.50.880">
    <property type="match status" value="1"/>
</dbReference>
<sequence length="1158" mass="129151">MDKQMFFNPPAAYRVLPFWFWNGDLTEEEIEWQLAEMAEKGLGGFFLCARQGMTVPYLSARWFELVRFAVTRARDLGLQAWLYDEYPYPSGMAGGEVMLRHPEAVQRKLSHHAERVSGGRRIELELPWGSVLTAKAVPVIEEAREWSGGLDLRDAIGSLQTENVYQKTGLTPYNPQRYFTYGPRKQLVWDAPEGAWDIIVVIEEQLDDFKYYGTFVDPCHDEAMKTFIDLTHRRYADELGDLLGAAVPGMFTDEIGFVSPLPWSPRIAETFAELAGAELTERLPELFYAELPDAPRIRYSYYQALHLKLRSAYHERVYEWCDERGLAYTVEVPAVRMSTLRYSHIPGGDSAHEKLGRSLSWILDTYFSSFRNNPKMTSSLSRQLGRERALNECFHSVGWSMTLQDAKWMLDRLAALGINMFNFHAFFYTIGGLNKHDAPPSQFYQNPYWRHFRQLADYAGRIGYLMSQGEADIQVAVLDPTTSLWTHMANPLHRFAYGGVEEREAARMERLKKDWAHLCNGLLKEQIDYDHLDPELLAEAEVRNGRLVIGRASYAVVALPPMCNLEHAAWRKLQAFLQAGGTVVANGLLPYEDIDGHPEIEAEMLDWFGAAESPRSNYWRDVGVSSGAEERSGKLSEGVFKGRYEAYFIPSVGSLERSGTNGRLFGRIAAAAPSALRLQVIHGKREALLMQGRRLSGGGYAVFVSNQEGEEVELQLSLALSPSGAPWAVERVSLETGEALPVALELTEAREAAGADVGIGEPGAVVAGTDAVNASAIDTGASDTGTADADATGMGSANAAVRRRRYGRLEQRLGPYESALLYFREESADSAAVAVDLPAPGKLQADAGQRFAVRALQPNALRLDKFRLTLEPSGELRDKLLSGAAAEESGEGETVEVRTIIDQLSGLSADETFPLKFDQRFGMPMRYRLKYPMECIYTASFRVDDVPEECELLLDERAISGEYRLYLNGRPIPRDELQPTRGYDCGNLACSVKHLIRPGRNVVAVALTARRDWDGLTDALYVSGSFAIGIDGGELVLRRHNGTAVFESGIPEGYENYAGELVYEGELTVTKLPEEAAFELSFAGLDPDFSDCAEVFVNGHSLGTRCWKPYVWNGKTSILQEGRNALEIRRTTVLSGMLEGRRFDYAGHRLVEALEKRA</sequence>
<evidence type="ECO:0000313" key="2">
    <source>
        <dbReference type="Proteomes" id="UP001596378"/>
    </source>
</evidence>
<gene>
    <name evidence="1" type="ORF">ACFQMJ_16230</name>
</gene>
<accession>A0ABW2FDS3</accession>